<sequence>MAGSLASRKLKSFAGKGSPKRRPSPKPSNTNVPQMEEVTKTSTTIKKKKVTKAAKPKEGEEESRISPDPPA</sequence>
<protein>
    <submittedName>
        <fullName evidence="2">Uncharacterized protein</fullName>
    </submittedName>
</protein>
<feature type="compositionally biased region" description="Basic and acidic residues" evidence="1">
    <location>
        <begin position="55"/>
        <end position="65"/>
    </location>
</feature>
<evidence type="ECO:0000313" key="3">
    <source>
        <dbReference type="Proteomes" id="UP000434276"/>
    </source>
</evidence>
<proteinExistence type="predicted"/>
<accession>A0A5S9WY40</accession>
<feature type="region of interest" description="Disordered" evidence="1">
    <location>
        <begin position="1"/>
        <end position="71"/>
    </location>
</feature>
<dbReference type="AlphaFoldDB" id="A0A5S9WY40"/>
<evidence type="ECO:0000313" key="2">
    <source>
        <dbReference type="EMBL" id="CAA0361753.1"/>
    </source>
</evidence>
<organism evidence="2 3">
    <name type="scientific">Arabidopsis thaliana</name>
    <name type="common">Mouse-ear cress</name>
    <dbReference type="NCBI Taxonomy" id="3702"/>
    <lineage>
        <taxon>Eukaryota</taxon>
        <taxon>Viridiplantae</taxon>
        <taxon>Streptophyta</taxon>
        <taxon>Embryophyta</taxon>
        <taxon>Tracheophyta</taxon>
        <taxon>Spermatophyta</taxon>
        <taxon>Magnoliopsida</taxon>
        <taxon>eudicotyledons</taxon>
        <taxon>Gunneridae</taxon>
        <taxon>Pentapetalae</taxon>
        <taxon>rosids</taxon>
        <taxon>malvids</taxon>
        <taxon>Brassicales</taxon>
        <taxon>Brassicaceae</taxon>
        <taxon>Camelineae</taxon>
        <taxon>Arabidopsis</taxon>
    </lineage>
</organism>
<dbReference type="Proteomes" id="UP000434276">
    <property type="component" value="Unassembled WGS sequence"/>
</dbReference>
<feature type="compositionally biased region" description="Basic residues" evidence="1">
    <location>
        <begin position="45"/>
        <end position="54"/>
    </location>
</feature>
<name>A0A5S9WY40_ARATH</name>
<gene>
    <name evidence="2" type="ORF">C24_LOCUS7724</name>
</gene>
<evidence type="ECO:0000256" key="1">
    <source>
        <dbReference type="SAM" id="MobiDB-lite"/>
    </source>
</evidence>
<reference evidence="2 3" key="1">
    <citation type="submission" date="2019-12" db="EMBL/GenBank/DDBJ databases">
        <authorList>
            <person name="Jiao W.-B."/>
            <person name="Schneeberger K."/>
        </authorList>
    </citation>
    <scope>NUCLEOTIDE SEQUENCE [LARGE SCALE GENOMIC DNA]</scope>
    <source>
        <strain evidence="3">cv. C24</strain>
    </source>
</reference>
<dbReference type="EMBL" id="CACSHJ010000088">
    <property type="protein sequence ID" value="CAA0361753.1"/>
    <property type="molecule type" value="Genomic_DNA"/>
</dbReference>